<dbReference type="RefSeq" id="WP_273927522.1">
    <property type="nucleotide sequence ID" value="NZ_JAQSIO010000005.1"/>
</dbReference>
<dbReference type="InterPro" id="IPR051603">
    <property type="entry name" value="Zinc-ADH_QOR/CCCR"/>
</dbReference>
<dbReference type="Gene3D" id="3.40.50.720">
    <property type="entry name" value="NAD(P)-binding Rossmann-like Domain"/>
    <property type="match status" value="1"/>
</dbReference>
<dbReference type="Pfam" id="PF00107">
    <property type="entry name" value="ADH_zinc_N"/>
    <property type="match status" value="1"/>
</dbReference>
<sequence length="328" mass="34566">MQAAYYEQTGPASTVLKVGDLPDPQPGPGEVRVRLAWSGVNPSDVKARSGARSPDMPFPKVIPHSDGMGVIDAVGSGVPSSRIGERVWLWNAAWSRPFGTAAQSICLPEAQAVLLPKQVPDEAGACLGIPALTALHAVLTEGGVQGQRVLVAGGAGAVGHYAIQFARLLGARQVISTVSSAEKAALAQAAGTDVTVNYRSEPVAERVLEATQGEGVDRVIEVDIAANAALNLAVVRPNGLWVVYGSGAREVSLPFFPMIARNVGLRFFIVYNLNEDDRRRAIAVLTDFLRTDRLQHHIGLRLPLAQVAKAHEAVESGQVVGNVVLSTG</sequence>
<evidence type="ECO:0000259" key="2">
    <source>
        <dbReference type="SMART" id="SM00829"/>
    </source>
</evidence>
<dbReference type="EMBL" id="JAQSIO010000005">
    <property type="protein sequence ID" value="MDD0815824.1"/>
    <property type="molecule type" value="Genomic_DNA"/>
</dbReference>
<dbReference type="Gene3D" id="3.90.180.10">
    <property type="entry name" value="Medium-chain alcohol dehydrogenases, catalytic domain"/>
    <property type="match status" value="1"/>
</dbReference>
<dbReference type="SMART" id="SM00829">
    <property type="entry name" value="PKS_ER"/>
    <property type="match status" value="1"/>
</dbReference>
<reference evidence="3 4" key="1">
    <citation type="submission" date="2023-02" db="EMBL/GenBank/DDBJ databases">
        <title>Bacterial whole genome sequence for Curvibacter sp. HBC28.</title>
        <authorList>
            <person name="Le V."/>
            <person name="Ko S.-R."/>
            <person name="Ahn C.-Y."/>
            <person name="Oh H.-M."/>
        </authorList>
    </citation>
    <scope>NUCLEOTIDE SEQUENCE [LARGE SCALE GENOMIC DNA]</scope>
    <source>
        <strain evidence="3 4">HBC28</strain>
    </source>
</reference>
<protein>
    <submittedName>
        <fullName evidence="3">NADPH:quinone reductase</fullName>
    </submittedName>
</protein>
<keyword evidence="4" id="KW-1185">Reference proteome</keyword>
<feature type="domain" description="Enoyl reductase (ER)" evidence="2">
    <location>
        <begin position="10"/>
        <end position="325"/>
    </location>
</feature>
<evidence type="ECO:0000256" key="1">
    <source>
        <dbReference type="ARBA" id="ARBA00022857"/>
    </source>
</evidence>
<dbReference type="Pfam" id="PF08240">
    <property type="entry name" value="ADH_N"/>
    <property type="match status" value="1"/>
</dbReference>
<dbReference type="InterPro" id="IPR011032">
    <property type="entry name" value="GroES-like_sf"/>
</dbReference>
<proteinExistence type="predicted"/>
<gene>
    <name evidence="3" type="ORF">PSQ39_14395</name>
</gene>
<keyword evidence="1" id="KW-0521">NADP</keyword>
<accession>A0ABT5MIK3</accession>
<dbReference type="PANTHER" id="PTHR44154:SF1">
    <property type="entry name" value="QUINONE OXIDOREDUCTASE"/>
    <property type="match status" value="1"/>
</dbReference>
<dbReference type="SUPFAM" id="SSF51735">
    <property type="entry name" value="NAD(P)-binding Rossmann-fold domains"/>
    <property type="match status" value="1"/>
</dbReference>
<name>A0ABT5MIK3_9BURK</name>
<dbReference type="InterPro" id="IPR013149">
    <property type="entry name" value="ADH-like_C"/>
</dbReference>
<comment type="caution">
    <text evidence="3">The sequence shown here is derived from an EMBL/GenBank/DDBJ whole genome shotgun (WGS) entry which is preliminary data.</text>
</comment>
<dbReference type="InterPro" id="IPR036291">
    <property type="entry name" value="NAD(P)-bd_dom_sf"/>
</dbReference>
<evidence type="ECO:0000313" key="4">
    <source>
        <dbReference type="Proteomes" id="UP001528672"/>
    </source>
</evidence>
<dbReference type="PANTHER" id="PTHR44154">
    <property type="entry name" value="QUINONE OXIDOREDUCTASE"/>
    <property type="match status" value="1"/>
</dbReference>
<evidence type="ECO:0000313" key="3">
    <source>
        <dbReference type="EMBL" id="MDD0815824.1"/>
    </source>
</evidence>
<dbReference type="InterPro" id="IPR020843">
    <property type="entry name" value="ER"/>
</dbReference>
<dbReference type="SUPFAM" id="SSF50129">
    <property type="entry name" value="GroES-like"/>
    <property type="match status" value="1"/>
</dbReference>
<dbReference type="CDD" id="cd08253">
    <property type="entry name" value="zeta_crystallin"/>
    <property type="match status" value="1"/>
</dbReference>
<dbReference type="Proteomes" id="UP001528672">
    <property type="component" value="Unassembled WGS sequence"/>
</dbReference>
<organism evidence="3 4">
    <name type="scientific">Curvibacter microcysteis</name>
    <dbReference type="NCBI Taxonomy" id="3026419"/>
    <lineage>
        <taxon>Bacteria</taxon>
        <taxon>Pseudomonadati</taxon>
        <taxon>Pseudomonadota</taxon>
        <taxon>Betaproteobacteria</taxon>
        <taxon>Burkholderiales</taxon>
        <taxon>Comamonadaceae</taxon>
        <taxon>Curvibacter</taxon>
    </lineage>
</organism>
<dbReference type="InterPro" id="IPR013154">
    <property type="entry name" value="ADH-like_N"/>
</dbReference>